<dbReference type="Proteomes" id="UP000682733">
    <property type="component" value="Unassembled WGS sequence"/>
</dbReference>
<reference evidence="1" key="1">
    <citation type="submission" date="2021-02" db="EMBL/GenBank/DDBJ databases">
        <authorList>
            <person name="Nowell W R."/>
        </authorList>
    </citation>
    <scope>NUCLEOTIDE SEQUENCE</scope>
</reference>
<evidence type="ECO:0008006" key="3">
    <source>
        <dbReference type="Google" id="ProtNLM"/>
    </source>
</evidence>
<feature type="non-terminal residue" evidence="1">
    <location>
        <position position="1"/>
    </location>
</feature>
<protein>
    <recommendedName>
        <fullName evidence="3">Retrotransposon gag domain-containing protein</fullName>
    </recommendedName>
</protein>
<sequence length="82" mass="9481">NNTIPSIINDTFKSIRLPPYRGRQDEDIDQWVEQAIKQYSHTADGELLKILPLVFRDNALTWFTTLGETKRSTLATWGGWKC</sequence>
<evidence type="ECO:0000313" key="1">
    <source>
        <dbReference type="EMBL" id="CAF3873088.1"/>
    </source>
</evidence>
<organism evidence="1 2">
    <name type="scientific">Didymodactylos carnosus</name>
    <dbReference type="NCBI Taxonomy" id="1234261"/>
    <lineage>
        <taxon>Eukaryota</taxon>
        <taxon>Metazoa</taxon>
        <taxon>Spiralia</taxon>
        <taxon>Gnathifera</taxon>
        <taxon>Rotifera</taxon>
        <taxon>Eurotatoria</taxon>
        <taxon>Bdelloidea</taxon>
        <taxon>Philodinida</taxon>
        <taxon>Philodinidae</taxon>
        <taxon>Didymodactylos</taxon>
    </lineage>
</organism>
<accession>A0A8S2KWD1</accession>
<proteinExistence type="predicted"/>
<gene>
    <name evidence="1" type="ORF">TMI583_LOCUS19718</name>
</gene>
<name>A0A8S2KWD1_9BILA</name>
<dbReference type="AlphaFoldDB" id="A0A8S2KWD1"/>
<comment type="caution">
    <text evidence="1">The sequence shown here is derived from an EMBL/GenBank/DDBJ whole genome shotgun (WGS) entry which is preliminary data.</text>
</comment>
<evidence type="ECO:0000313" key="2">
    <source>
        <dbReference type="Proteomes" id="UP000682733"/>
    </source>
</evidence>
<dbReference type="EMBL" id="CAJOBA010012007">
    <property type="protein sequence ID" value="CAF3873088.1"/>
    <property type="molecule type" value="Genomic_DNA"/>
</dbReference>